<dbReference type="PANTHER" id="PTHR37984:SF5">
    <property type="entry name" value="PROTEIN NYNRIN-LIKE"/>
    <property type="match status" value="1"/>
</dbReference>
<dbReference type="SUPFAM" id="SSF56672">
    <property type="entry name" value="DNA/RNA polymerases"/>
    <property type="match status" value="1"/>
</dbReference>
<gene>
    <name evidence="1" type="ORF">ANCDUO_01214</name>
</gene>
<dbReference type="InterPro" id="IPR050951">
    <property type="entry name" value="Retrovirus_Pol_polyprotein"/>
</dbReference>
<name>A0A0C2DZI4_9BILA</name>
<evidence type="ECO:0008006" key="3">
    <source>
        <dbReference type="Google" id="ProtNLM"/>
    </source>
</evidence>
<dbReference type="OrthoDB" id="5855384at2759"/>
<dbReference type="InterPro" id="IPR043502">
    <property type="entry name" value="DNA/RNA_pol_sf"/>
</dbReference>
<evidence type="ECO:0000313" key="2">
    <source>
        <dbReference type="Proteomes" id="UP000054047"/>
    </source>
</evidence>
<reference evidence="1 2" key="1">
    <citation type="submission" date="2013-12" db="EMBL/GenBank/DDBJ databases">
        <title>Draft genome of the parsitic nematode Ancylostoma duodenale.</title>
        <authorList>
            <person name="Mitreva M."/>
        </authorList>
    </citation>
    <scope>NUCLEOTIDE SEQUENCE [LARGE SCALE GENOMIC DNA]</scope>
    <source>
        <strain evidence="1 2">Zhejiang</strain>
    </source>
</reference>
<dbReference type="Gene3D" id="3.30.70.270">
    <property type="match status" value="1"/>
</dbReference>
<keyword evidence="2" id="KW-1185">Reference proteome</keyword>
<evidence type="ECO:0000313" key="1">
    <source>
        <dbReference type="EMBL" id="KIH68447.1"/>
    </source>
</evidence>
<dbReference type="EMBL" id="KN726376">
    <property type="protein sequence ID" value="KIH68447.1"/>
    <property type="molecule type" value="Genomic_DNA"/>
</dbReference>
<dbReference type="AlphaFoldDB" id="A0A0C2DZI4"/>
<protein>
    <recommendedName>
        <fullName evidence="3">Reverse transcriptase domain-containing protein</fullName>
    </recommendedName>
</protein>
<organism evidence="1 2">
    <name type="scientific">Ancylostoma duodenale</name>
    <dbReference type="NCBI Taxonomy" id="51022"/>
    <lineage>
        <taxon>Eukaryota</taxon>
        <taxon>Metazoa</taxon>
        <taxon>Ecdysozoa</taxon>
        <taxon>Nematoda</taxon>
        <taxon>Chromadorea</taxon>
        <taxon>Rhabditida</taxon>
        <taxon>Rhabditina</taxon>
        <taxon>Rhabditomorpha</taxon>
        <taxon>Strongyloidea</taxon>
        <taxon>Ancylostomatidae</taxon>
        <taxon>Ancylostomatinae</taxon>
        <taxon>Ancylostoma</taxon>
    </lineage>
</organism>
<accession>A0A0C2DZI4</accession>
<proteinExistence type="predicted"/>
<dbReference type="PANTHER" id="PTHR37984">
    <property type="entry name" value="PROTEIN CBG26694"/>
    <property type="match status" value="1"/>
</dbReference>
<dbReference type="Proteomes" id="UP000054047">
    <property type="component" value="Unassembled WGS sequence"/>
</dbReference>
<dbReference type="InterPro" id="IPR043128">
    <property type="entry name" value="Rev_trsase/Diguanyl_cyclase"/>
</dbReference>
<sequence length="62" mass="7150">MHVRLDKCNFATTWITYLGYIIDKDGRRPDPSKIDAIQRMPAPKDVAQLRSFLGLMSYCGKF</sequence>